<reference evidence="7 8" key="1">
    <citation type="submission" date="2024-02" db="EMBL/GenBank/DDBJ databases">
        <authorList>
            <person name="Saticioglu I.B."/>
        </authorList>
    </citation>
    <scope>NUCLEOTIDE SEQUENCE [LARGE SCALE GENOMIC DNA]</scope>
    <source>
        <strain evidence="7 8">Mu-80</strain>
    </source>
</reference>
<gene>
    <name evidence="7" type="primary">pdxY</name>
    <name evidence="7" type="ORF">WDU99_04020</name>
</gene>
<keyword evidence="2 7" id="KW-0808">Transferase</keyword>
<dbReference type="PANTHER" id="PTHR10534:SF2">
    <property type="entry name" value="PYRIDOXAL KINASE"/>
    <property type="match status" value="1"/>
</dbReference>
<dbReference type="GO" id="GO:0008478">
    <property type="term" value="F:pyridoxal kinase activity"/>
    <property type="evidence" value="ECO:0007669"/>
    <property type="project" value="UniProtKB-EC"/>
</dbReference>
<sequence length="283" mass="30213">MKILSIQSAVAYGHVGNSAAVFPLQRIGVDVVPVYTVNFSNHTGYGAWRGPMIDPSDVREVITGIRERGIMPQIDAVLSGYQGGEGIADVIIDAVAQLKAENPDAVYACDPVMGNAKSGCFVAPAIPDLLRDRVVPVADIITPNQFELGYLTGTEPADLESTLASVDAAMAMGPSTVLVTSVERPDRDEGTIEMLAVDGKGAWLVTTPHLPMKANGSGDVTAALFTAHYVGTGDAKLALERTVSSVFDLLQTTLDADDRELRLIEAQERYANPRMQFAARQVR</sequence>
<dbReference type="EC" id="2.7.1.35" evidence="1"/>
<organism evidence="7 8">
    <name type="scientific">Microbacterium bandirmense</name>
    <dbReference type="NCBI Taxonomy" id="3122050"/>
    <lineage>
        <taxon>Bacteria</taxon>
        <taxon>Bacillati</taxon>
        <taxon>Actinomycetota</taxon>
        <taxon>Actinomycetes</taxon>
        <taxon>Micrococcales</taxon>
        <taxon>Microbacteriaceae</taxon>
        <taxon>Microbacterium</taxon>
    </lineage>
</organism>
<evidence type="ECO:0000259" key="6">
    <source>
        <dbReference type="Pfam" id="PF08543"/>
    </source>
</evidence>
<dbReference type="RefSeq" id="WP_337331157.1">
    <property type="nucleotide sequence ID" value="NZ_JBBDGM010000003.1"/>
</dbReference>
<evidence type="ECO:0000256" key="3">
    <source>
        <dbReference type="ARBA" id="ARBA00022741"/>
    </source>
</evidence>
<proteinExistence type="predicted"/>
<evidence type="ECO:0000256" key="5">
    <source>
        <dbReference type="ARBA" id="ARBA00022840"/>
    </source>
</evidence>
<feature type="domain" description="Pyridoxamine kinase/Phosphomethylpyrimidine kinase" evidence="6">
    <location>
        <begin position="91"/>
        <end position="245"/>
    </location>
</feature>
<dbReference type="Proteomes" id="UP001371224">
    <property type="component" value="Unassembled WGS sequence"/>
</dbReference>
<keyword evidence="5" id="KW-0067">ATP-binding</keyword>
<dbReference type="NCBIfam" id="NF004398">
    <property type="entry name" value="PRK05756.1"/>
    <property type="match status" value="1"/>
</dbReference>
<dbReference type="InterPro" id="IPR013749">
    <property type="entry name" value="PM/HMP-P_kinase-1"/>
</dbReference>
<evidence type="ECO:0000256" key="2">
    <source>
        <dbReference type="ARBA" id="ARBA00022679"/>
    </source>
</evidence>
<dbReference type="Pfam" id="PF08543">
    <property type="entry name" value="Phos_pyr_kin"/>
    <property type="match status" value="1"/>
</dbReference>
<evidence type="ECO:0000256" key="4">
    <source>
        <dbReference type="ARBA" id="ARBA00022777"/>
    </source>
</evidence>
<dbReference type="PANTHER" id="PTHR10534">
    <property type="entry name" value="PYRIDOXAL KINASE"/>
    <property type="match status" value="1"/>
</dbReference>
<keyword evidence="3" id="KW-0547">Nucleotide-binding</keyword>
<keyword evidence="4 7" id="KW-0418">Kinase</keyword>
<dbReference type="NCBIfam" id="TIGR00687">
    <property type="entry name" value="pyridox_kin"/>
    <property type="match status" value="1"/>
</dbReference>
<accession>A0ABU8L820</accession>
<name>A0ABU8L820_9MICO</name>
<dbReference type="EMBL" id="JBBDGM010000003">
    <property type="protein sequence ID" value="MEJ1087478.1"/>
    <property type="molecule type" value="Genomic_DNA"/>
</dbReference>
<dbReference type="CDD" id="cd01173">
    <property type="entry name" value="pyridoxal_pyridoxamine_kinase"/>
    <property type="match status" value="1"/>
</dbReference>
<evidence type="ECO:0000256" key="1">
    <source>
        <dbReference type="ARBA" id="ARBA00012104"/>
    </source>
</evidence>
<evidence type="ECO:0000313" key="8">
    <source>
        <dbReference type="Proteomes" id="UP001371224"/>
    </source>
</evidence>
<protein>
    <recommendedName>
        <fullName evidence="1">pyridoxal kinase</fullName>
        <ecNumber evidence="1">2.7.1.35</ecNumber>
    </recommendedName>
</protein>
<dbReference type="InterPro" id="IPR029056">
    <property type="entry name" value="Ribokinase-like"/>
</dbReference>
<dbReference type="InterPro" id="IPR004625">
    <property type="entry name" value="PyrdxlKinase"/>
</dbReference>
<evidence type="ECO:0000313" key="7">
    <source>
        <dbReference type="EMBL" id="MEJ1087478.1"/>
    </source>
</evidence>
<dbReference type="Gene3D" id="3.40.1190.20">
    <property type="match status" value="1"/>
</dbReference>
<keyword evidence="8" id="KW-1185">Reference proteome</keyword>
<dbReference type="SUPFAM" id="SSF53613">
    <property type="entry name" value="Ribokinase-like"/>
    <property type="match status" value="1"/>
</dbReference>
<comment type="caution">
    <text evidence="7">The sequence shown here is derived from an EMBL/GenBank/DDBJ whole genome shotgun (WGS) entry which is preliminary data.</text>
</comment>